<dbReference type="STRING" id="1142394.PSMK_25320"/>
<accession>I0IHF3</accession>
<dbReference type="KEGG" id="phm:PSMK_25320"/>
<dbReference type="GO" id="GO:0016757">
    <property type="term" value="F:glycosyltransferase activity"/>
    <property type="evidence" value="ECO:0007669"/>
    <property type="project" value="UniProtKB-KW"/>
</dbReference>
<organism evidence="5 6">
    <name type="scientific">Phycisphaera mikurensis (strain NBRC 102666 / KCTC 22515 / FYK2301M01)</name>
    <dbReference type="NCBI Taxonomy" id="1142394"/>
    <lineage>
        <taxon>Bacteria</taxon>
        <taxon>Pseudomonadati</taxon>
        <taxon>Planctomycetota</taxon>
        <taxon>Phycisphaerae</taxon>
        <taxon>Phycisphaerales</taxon>
        <taxon>Phycisphaeraceae</taxon>
        <taxon>Phycisphaera</taxon>
    </lineage>
</organism>
<dbReference type="HOGENOM" id="CLU_707596_0_0_0"/>
<reference evidence="5 6" key="1">
    <citation type="submission" date="2012-02" db="EMBL/GenBank/DDBJ databases">
        <title>Complete genome sequence of Phycisphaera mikurensis NBRC 102666.</title>
        <authorList>
            <person name="Ankai A."/>
            <person name="Hosoyama A."/>
            <person name="Terui Y."/>
            <person name="Sekine M."/>
            <person name="Fukai R."/>
            <person name="Kato Y."/>
            <person name="Nakamura S."/>
            <person name="Yamada-Narita S."/>
            <person name="Kawakoshi A."/>
            <person name="Fukunaga Y."/>
            <person name="Yamazaki S."/>
            <person name="Fujita N."/>
        </authorList>
    </citation>
    <scope>NUCLEOTIDE SEQUENCE [LARGE SCALE GENOMIC DNA]</scope>
    <source>
        <strain evidence="6">NBRC 102666 / KCTC 22515 / FYK2301M01</strain>
    </source>
</reference>
<name>I0IHF3_PHYMF</name>
<dbReference type="InterPro" id="IPR029044">
    <property type="entry name" value="Nucleotide-diphossugar_trans"/>
</dbReference>
<proteinExistence type="inferred from homology"/>
<keyword evidence="6" id="KW-1185">Reference proteome</keyword>
<dbReference type="Pfam" id="PF00535">
    <property type="entry name" value="Glycos_transf_2"/>
    <property type="match status" value="1"/>
</dbReference>
<dbReference type="Gene3D" id="3.90.550.10">
    <property type="entry name" value="Spore Coat Polysaccharide Biosynthesis Protein SpsA, Chain A"/>
    <property type="match status" value="1"/>
</dbReference>
<sequence>MADWSVIIATRGRREELGVTLHALAEHPAASRLEVIVADNASEDGTAAAVRGFARRRPGLAVRVIERGDANPCAGRNQAAAASSGQRLLFLDDDSTPRPGTLAAAAAALASDPRLGAVGGPVHLPGGGQDACALPALSPACGWAVRREAFERVGGFDAGLFMQAEELGLACRLLAAGWSVAREEAVAFDHRKAATARRSLRAARLDLRNNLALSAGYLEPERAAAARPGLVERYGRLLLAAGGTGADADAAAAEASSLPRIGPPLPAAAAESLYGFERQRAAVAAFAERERLAPGTPVTLAGFTKHADLTAEAAEAAGLVVAAVTDPAEAFRGGVLHAVPVVAPGAEAASSTRAVLHTDLNPGRRRPAPDPAGRPSLLLRDAYPAVATAG</sequence>
<keyword evidence="2" id="KW-0328">Glycosyltransferase</keyword>
<dbReference type="CDD" id="cd00761">
    <property type="entry name" value="Glyco_tranf_GTA_type"/>
    <property type="match status" value="1"/>
</dbReference>
<dbReference type="AlphaFoldDB" id="I0IHF3"/>
<protein>
    <submittedName>
        <fullName evidence="5">Putative glycosyltransferase</fullName>
    </submittedName>
</protein>
<feature type="domain" description="Glycosyltransferase 2-like" evidence="4">
    <location>
        <begin position="5"/>
        <end position="122"/>
    </location>
</feature>
<keyword evidence="3 5" id="KW-0808">Transferase</keyword>
<dbReference type="OrthoDB" id="9772170at2"/>
<dbReference type="RefSeq" id="WP_014437904.1">
    <property type="nucleotide sequence ID" value="NC_017080.1"/>
</dbReference>
<evidence type="ECO:0000256" key="3">
    <source>
        <dbReference type="ARBA" id="ARBA00022679"/>
    </source>
</evidence>
<comment type="similarity">
    <text evidence="1">Belongs to the glycosyltransferase 2 family.</text>
</comment>
<evidence type="ECO:0000259" key="4">
    <source>
        <dbReference type="Pfam" id="PF00535"/>
    </source>
</evidence>
<evidence type="ECO:0000313" key="6">
    <source>
        <dbReference type="Proteomes" id="UP000007881"/>
    </source>
</evidence>
<dbReference type="EMBL" id="AP012338">
    <property type="protein sequence ID" value="BAM04691.1"/>
    <property type="molecule type" value="Genomic_DNA"/>
</dbReference>
<dbReference type="PANTHER" id="PTHR43179">
    <property type="entry name" value="RHAMNOSYLTRANSFERASE WBBL"/>
    <property type="match status" value="1"/>
</dbReference>
<evidence type="ECO:0000256" key="1">
    <source>
        <dbReference type="ARBA" id="ARBA00006739"/>
    </source>
</evidence>
<dbReference type="Proteomes" id="UP000007881">
    <property type="component" value="Chromosome"/>
</dbReference>
<dbReference type="eggNOG" id="COG1216">
    <property type="taxonomic scope" value="Bacteria"/>
</dbReference>
<dbReference type="PANTHER" id="PTHR43179:SF12">
    <property type="entry name" value="GALACTOFURANOSYLTRANSFERASE GLFT2"/>
    <property type="match status" value="1"/>
</dbReference>
<dbReference type="SUPFAM" id="SSF53448">
    <property type="entry name" value="Nucleotide-diphospho-sugar transferases"/>
    <property type="match status" value="1"/>
</dbReference>
<evidence type="ECO:0000313" key="5">
    <source>
        <dbReference type="EMBL" id="BAM04691.1"/>
    </source>
</evidence>
<dbReference type="InterPro" id="IPR001173">
    <property type="entry name" value="Glyco_trans_2-like"/>
</dbReference>
<evidence type="ECO:0000256" key="2">
    <source>
        <dbReference type="ARBA" id="ARBA00022676"/>
    </source>
</evidence>
<gene>
    <name evidence="5" type="ordered locus">PSMK_25320</name>
</gene>